<organism evidence="2 3">
    <name type="scientific">Shewanella mangrovisoli</name>
    <dbReference type="NCBI Taxonomy" id="2864211"/>
    <lineage>
        <taxon>Bacteria</taxon>
        <taxon>Pseudomonadati</taxon>
        <taxon>Pseudomonadota</taxon>
        <taxon>Gammaproteobacteria</taxon>
        <taxon>Alteromonadales</taxon>
        <taxon>Shewanellaceae</taxon>
        <taxon>Shewanella</taxon>
    </lineage>
</organism>
<evidence type="ECO:0008006" key="4">
    <source>
        <dbReference type="Google" id="ProtNLM"/>
    </source>
</evidence>
<keyword evidence="1" id="KW-0812">Transmembrane</keyword>
<proteinExistence type="predicted"/>
<keyword evidence="1" id="KW-1133">Transmembrane helix</keyword>
<keyword evidence="1" id="KW-0472">Membrane</keyword>
<feature type="transmembrane region" description="Helical" evidence="1">
    <location>
        <begin position="12"/>
        <end position="32"/>
    </location>
</feature>
<dbReference type="Proteomes" id="UP001576708">
    <property type="component" value="Unassembled WGS sequence"/>
</dbReference>
<comment type="caution">
    <text evidence="2">The sequence shown here is derived from an EMBL/GenBank/DDBJ whole genome shotgun (WGS) entry which is preliminary data.</text>
</comment>
<evidence type="ECO:0000256" key="1">
    <source>
        <dbReference type="SAM" id="Phobius"/>
    </source>
</evidence>
<gene>
    <name evidence="2" type="ORF">ACE02W_18540</name>
</gene>
<reference evidence="2 3" key="1">
    <citation type="submission" date="2024-09" db="EMBL/GenBank/DDBJ databases">
        <authorList>
            <person name="Zhang Y."/>
        </authorList>
    </citation>
    <scope>NUCLEOTIDE SEQUENCE [LARGE SCALE GENOMIC DNA]</scope>
    <source>
        <strain evidence="2 3">ZJ318</strain>
    </source>
</reference>
<keyword evidence="3" id="KW-1185">Reference proteome</keyword>
<evidence type="ECO:0000313" key="3">
    <source>
        <dbReference type="Proteomes" id="UP001576708"/>
    </source>
</evidence>
<dbReference type="EMBL" id="JBHFGU010000008">
    <property type="protein sequence ID" value="MFB2621819.1"/>
    <property type="molecule type" value="Genomic_DNA"/>
</dbReference>
<protein>
    <recommendedName>
        <fullName evidence="4">Chemotaxis protein</fullName>
    </recommendedName>
</protein>
<sequence length="174" mass="18860">MKNFAAGLNNFWVGLFTGIMLPLIIVAGLLYATVDKFTGLIEDAAIAPLISRSEQTFDRVDNLLLTLDNKVDDANLKDVALLAPLKNAQLFPELQALASGVTNLKQAAADIDKQTLLANLQEKLQASLATKFPEDKAKELAQNLINIAQVLASEQKHLSATVEPTPNNEAHSNR</sequence>
<dbReference type="RefSeq" id="WP_342202613.1">
    <property type="nucleotide sequence ID" value="NZ_JBCATE010000008.1"/>
</dbReference>
<name>A0ABV4VNB3_9GAMM</name>
<accession>A0ABV4VNB3</accession>
<evidence type="ECO:0000313" key="2">
    <source>
        <dbReference type="EMBL" id="MFB2621819.1"/>
    </source>
</evidence>